<accession>A0A975PN05</accession>
<protein>
    <submittedName>
        <fullName evidence="2">Uncharacterized protein</fullName>
    </submittedName>
</protein>
<dbReference type="Proteomes" id="UP000683291">
    <property type="component" value="Chromosome 1"/>
</dbReference>
<dbReference type="KEGG" id="sual:KDD17_02585"/>
<sequence>MKKYFGFFCAAITFGVFGATTASSQSTTCELTVVGQTYINGPCDIRSLSDGEGSFQITSLDQKYFAYLYVRGAGIGEAFWNEIAGAGHAHTPLGNLRREGACWINDTARICARASEESSSLSPLGAWDCEIMRFTLSATEYNVSGKLVPVANIEQIAEDGFGITLADDYRFAVFDVRPESLTWHSPKSGDTFECQRE</sequence>
<keyword evidence="3" id="KW-1185">Reference proteome</keyword>
<organism evidence="2 3">
    <name type="scientific">Sulfitobacter albidus</name>
    <dbReference type="NCBI Taxonomy" id="2829501"/>
    <lineage>
        <taxon>Bacteria</taxon>
        <taxon>Pseudomonadati</taxon>
        <taxon>Pseudomonadota</taxon>
        <taxon>Alphaproteobacteria</taxon>
        <taxon>Rhodobacterales</taxon>
        <taxon>Roseobacteraceae</taxon>
        <taxon>Sulfitobacter</taxon>
    </lineage>
</organism>
<proteinExistence type="predicted"/>
<name>A0A975PN05_9RHOB</name>
<feature type="signal peptide" evidence="1">
    <location>
        <begin position="1"/>
        <end position="18"/>
    </location>
</feature>
<evidence type="ECO:0000256" key="1">
    <source>
        <dbReference type="SAM" id="SignalP"/>
    </source>
</evidence>
<dbReference type="RefSeq" id="WP_212705152.1">
    <property type="nucleotide sequence ID" value="NZ_CP073581.1"/>
</dbReference>
<dbReference type="EMBL" id="CP073581">
    <property type="protein sequence ID" value="QUJ76956.1"/>
    <property type="molecule type" value="Genomic_DNA"/>
</dbReference>
<gene>
    <name evidence="2" type="ORF">KDD17_02585</name>
</gene>
<evidence type="ECO:0000313" key="3">
    <source>
        <dbReference type="Proteomes" id="UP000683291"/>
    </source>
</evidence>
<evidence type="ECO:0000313" key="2">
    <source>
        <dbReference type="EMBL" id="QUJ76956.1"/>
    </source>
</evidence>
<dbReference type="AlphaFoldDB" id="A0A975PN05"/>
<feature type="chain" id="PRO_5037686060" evidence="1">
    <location>
        <begin position="19"/>
        <end position="197"/>
    </location>
</feature>
<reference evidence="2" key="1">
    <citation type="submission" date="2021-04" db="EMBL/GenBank/DDBJ databases">
        <title>Complete genome sequence for Sulfitobacter sp. strain JK7-1.</title>
        <authorList>
            <person name="Park S.-J."/>
        </authorList>
    </citation>
    <scope>NUCLEOTIDE SEQUENCE</scope>
    <source>
        <strain evidence="2">JK7-1</strain>
    </source>
</reference>
<keyword evidence="1" id="KW-0732">Signal</keyword>